<dbReference type="InterPro" id="IPR010730">
    <property type="entry name" value="HET"/>
</dbReference>
<dbReference type="AlphaFoldDB" id="L2FZX1"/>
<evidence type="ECO:0000259" key="2">
    <source>
        <dbReference type="Pfam" id="PF06985"/>
    </source>
</evidence>
<proteinExistence type="predicted"/>
<feature type="domain" description="Saccharopine dehydrogenase NADP binding" evidence="1">
    <location>
        <begin position="14"/>
        <end position="139"/>
    </location>
</feature>
<protein>
    <submittedName>
        <fullName evidence="3">Het domain protein</fullName>
    </submittedName>
</protein>
<dbReference type="PANTHER" id="PTHR10622:SF12">
    <property type="entry name" value="HET DOMAIN-CONTAINING PROTEIN"/>
    <property type="match status" value="1"/>
</dbReference>
<accession>L2FZX1</accession>
<dbReference type="PANTHER" id="PTHR10622">
    <property type="entry name" value="HET DOMAIN-CONTAINING PROTEIN"/>
    <property type="match status" value="1"/>
</dbReference>
<evidence type="ECO:0000313" key="3">
    <source>
        <dbReference type="EMBL" id="ELA31862.1"/>
    </source>
</evidence>
<dbReference type="Gene3D" id="3.40.50.720">
    <property type="entry name" value="NAD(P)-binding Rossmann-like Domain"/>
    <property type="match status" value="1"/>
</dbReference>
<dbReference type="EMBL" id="KB020732">
    <property type="protein sequence ID" value="ELA31862.1"/>
    <property type="molecule type" value="Genomic_DNA"/>
</dbReference>
<dbReference type="InterPro" id="IPR036291">
    <property type="entry name" value="NAD(P)-bd_dom_sf"/>
</dbReference>
<gene>
    <name evidence="3" type="ORF">CGGC5_8035</name>
</gene>
<evidence type="ECO:0000259" key="1">
    <source>
        <dbReference type="Pfam" id="PF03435"/>
    </source>
</evidence>
<sequence>MARFTKNSDRDYDVVLLGATGFTGRFAAMHLAEIDRDLKWAIAGRSGAKLTKLAEELRLKTSQNPDVIPVEFTTQSLDALAMQTRCLVATVGPFPQHGVLVFKSCAENGTHYVDINGETPSVLELIKAYEDTAKSTGAMMIPSCGVGSLPADLLTCLMVEKVKETFDCPTSAGLISVHDSRVQASGGTLNGLVTSVSSYGLRNILKAGKPWALSPIRPARPQADESRNVSKDIIERLKLAAALHQWSTSMMKLIDVRTLKIEEVFDEEIPNYVILSHTWDEEEVSFQDFQDIDVAQNMKGFEKIEEICRLARARGVDYAWVDTCCIDKTSSADLSESINSMFRYYHDAQACYAYLADMPRTRSLEKHLRNCRWFTRGWTLQELLAPAEVRFYDQDWNLLGTKESLVEIISDITGILCDVLLGKTPLWDIPVATRMAWAAARSTKRKEDVAYSLLGIFDINMPMLYGEGPKAFRRLQEEICKKDDDTSLLAWDSRRPLHSRTSVAFASSPADFAGHEKTQAITRFRNYDVGMELTSRGPRFMGRNLCMVVIPSDKDIQRPCPHGILGLAIVPKPILLPEEDNGGIIRYVLRLDIGTSTHRCGIFLEKVQPDLFRRDCNLPMALMSYKLDHLTEYQPSFIIVEDQLSYRRPDSTLWGRHKSVHVPIDKRIKISRILPRTSWDICSRLLFAPRFSTQVQALKLVVNLQPTQLELWMLCDRRHIQSSGRPRILLLDASASRSDTTDIGIQAFLRHINREEEEDHWHAVISEGFKPDSFDDSITAGLGTQRYRISALVDVRTVKLKGYDVKEFSVRFNIRPI</sequence>
<dbReference type="Pfam" id="PF03435">
    <property type="entry name" value="Sacchrp_dh_NADP"/>
    <property type="match status" value="1"/>
</dbReference>
<reference evidence="3" key="1">
    <citation type="submission" date="2012-08" db="EMBL/GenBank/DDBJ databases">
        <title>Genome analysis of Colletotrichum orbiculare and Colletotrichum fructicola.</title>
        <authorList>
            <person name="Gan P.H.P."/>
            <person name="Ikeda K."/>
            <person name="Irieda H."/>
            <person name="Narusaka M."/>
            <person name="O'Connell R.J."/>
            <person name="Narusaka Y."/>
            <person name="Takano Y."/>
            <person name="Kubo Y."/>
            <person name="Shirasu K."/>
        </authorList>
    </citation>
    <scope>NUCLEOTIDE SEQUENCE</scope>
    <source>
        <strain evidence="3">Nara gc5</strain>
    </source>
</reference>
<dbReference type="HOGENOM" id="CLU_345815_0_0_1"/>
<organism evidence="3">
    <name type="scientific">Colletotrichum fructicola (strain Nara gc5)</name>
    <name type="common">Anthracnose fungus</name>
    <name type="synonym">Colletotrichum gloeosporioides (strain Nara gc5)</name>
    <dbReference type="NCBI Taxonomy" id="1213859"/>
    <lineage>
        <taxon>Eukaryota</taxon>
        <taxon>Fungi</taxon>
        <taxon>Dikarya</taxon>
        <taxon>Ascomycota</taxon>
        <taxon>Pezizomycotina</taxon>
        <taxon>Sordariomycetes</taxon>
        <taxon>Hypocreomycetidae</taxon>
        <taxon>Glomerellales</taxon>
        <taxon>Glomerellaceae</taxon>
        <taxon>Colletotrichum</taxon>
        <taxon>Colletotrichum gloeosporioides species complex</taxon>
    </lineage>
</organism>
<name>L2FZX1_COLFN</name>
<dbReference type="SUPFAM" id="SSF51735">
    <property type="entry name" value="NAD(P)-binding Rossmann-fold domains"/>
    <property type="match status" value="1"/>
</dbReference>
<dbReference type="InterPro" id="IPR005097">
    <property type="entry name" value="Sacchrp_dh_NADP-bd"/>
</dbReference>
<feature type="domain" description="Heterokaryon incompatibility" evidence="2">
    <location>
        <begin position="272"/>
        <end position="358"/>
    </location>
</feature>
<dbReference type="Pfam" id="PF06985">
    <property type="entry name" value="HET"/>
    <property type="match status" value="1"/>
</dbReference>